<gene>
    <name evidence="2" type="ORF">HALLA_18070</name>
</gene>
<keyword evidence="3" id="KW-1185">Reference proteome</keyword>
<reference evidence="2 3" key="1">
    <citation type="submission" date="2014-01" db="EMBL/GenBank/DDBJ databases">
        <authorList>
            <consortium name="DOE Joint Genome Institute"/>
            <person name="Anderson I."/>
            <person name="Huntemann M."/>
            <person name="Han J."/>
            <person name="Chen A."/>
            <person name="Kyrpides N."/>
            <person name="Mavromatis K."/>
            <person name="Markowitz V."/>
            <person name="Palaniappan K."/>
            <person name="Ivanova N."/>
            <person name="Schaumberg A."/>
            <person name="Pati A."/>
            <person name="Liolios K."/>
            <person name="Nordberg H.P."/>
            <person name="Cantor M.N."/>
            <person name="Hua S.X."/>
            <person name="Woyke T."/>
        </authorList>
    </citation>
    <scope>NUCLEOTIDE SEQUENCE [LARGE SCALE GENOMIC DNA]</scope>
    <source>
        <strain evidence="2 3">XH-48</strain>
    </source>
</reference>
<dbReference type="STRING" id="797299.HALLA_18070"/>
<evidence type="ECO:0000313" key="3">
    <source>
        <dbReference type="Proteomes" id="UP000019024"/>
    </source>
</evidence>
<dbReference type="KEGG" id="hlr:HALLA_18070"/>
<accession>W0JVQ5</accession>
<dbReference type="EMBL" id="CP007055">
    <property type="protein sequence ID" value="AHG01148.1"/>
    <property type="molecule type" value="Genomic_DNA"/>
</dbReference>
<name>W0JVQ5_9EURY</name>
<proteinExistence type="predicted"/>
<dbReference type="Proteomes" id="UP000019024">
    <property type="component" value="Chromosome"/>
</dbReference>
<dbReference type="AlphaFoldDB" id="W0JVQ5"/>
<protein>
    <submittedName>
        <fullName evidence="2">Uncharacterized protein</fullName>
    </submittedName>
</protein>
<sequence>MGTLVVEQNGDDGFSFEDEPVLWGDEGQRPV</sequence>
<evidence type="ECO:0000313" key="2">
    <source>
        <dbReference type="EMBL" id="AHG01148.1"/>
    </source>
</evidence>
<organism evidence="2 3">
    <name type="scientific">Halostagnicola larsenii XH-48</name>
    <dbReference type="NCBI Taxonomy" id="797299"/>
    <lineage>
        <taxon>Archaea</taxon>
        <taxon>Methanobacteriati</taxon>
        <taxon>Methanobacteriota</taxon>
        <taxon>Stenosarchaea group</taxon>
        <taxon>Halobacteria</taxon>
        <taxon>Halobacteriales</taxon>
        <taxon>Natrialbaceae</taxon>
        <taxon>Halostagnicola</taxon>
    </lineage>
</organism>
<feature type="region of interest" description="Disordered" evidence="1">
    <location>
        <begin position="1"/>
        <end position="31"/>
    </location>
</feature>
<evidence type="ECO:0000256" key="1">
    <source>
        <dbReference type="SAM" id="MobiDB-lite"/>
    </source>
</evidence>
<dbReference type="HOGENOM" id="CLU_3394471_0_0_2"/>